<comment type="caution">
    <text evidence="2">The sequence shown here is derived from an EMBL/GenBank/DDBJ whole genome shotgun (WGS) entry which is preliminary data.</text>
</comment>
<accession>A0ABN8NMV2</accession>
<dbReference type="EMBL" id="CALNXK010000028">
    <property type="protein sequence ID" value="CAH3115475.1"/>
    <property type="molecule type" value="Genomic_DNA"/>
</dbReference>
<organism evidence="2 3">
    <name type="scientific">Porites lobata</name>
    <dbReference type="NCBI Taxonomy" id="104759"/>
    <lineage>
        <taxon>Eukaryota</taxon>
        <taxon>Metazoa</taxon>
        <taxon>Cnidaria</taxon>
        <taxon>Anthozoa</taxon>
        <taxon>Hexacorallia</taxon>
        <taxon>Scleractinia</taxon>
        <taxon>Fungiina</taxon>
        <taxon>Poritidae</taxon>
        <taxon>Porites</taxon>
    </lineage>
</organism>
<feature type="domain" description="Ig-like" evidence="1">
    <location>
        <begin position="70"/>
        <end position="100"/>
    </location>
</feature>
<evidence type="ECO:0000313" key="2">
    <source>
        <dbReference type="EMBL" id="CAH3115475.1"/>
    </source>
</evidence>
<sequence>MVISKHGIVMTRQKYGSKISCTFNKSLLQVAFTVHNLSTGDEDDYGLHVELGLARNPLKDVVALRLEDPPKIVSSLERKVSLRAGDELVLNCRATGLPRP</sequence>
<dbReference type="Proteomes" id="UP001159405">
    <property type="component" value="Unassembled WGS sequence"/>
</dbReference>
<proteinExistence type="predicted"/>
<dbReference type="InterPro" id="IPR007110">
    <property type="entry name" value="Ig-like_dom"/>
</dbReference>
<gene>
    <name evidence="2" type="ORF">PLOB_00023688</name>
</gene>
<protein>
    <recommendedName>
        <fullName evidence="1">Ig-like domain-containing protein</fullName>
    </recommendedName>
</protein>
<reference evidence="2 3" key="1">
    <citation type="submission" date="2022-05" db="EMBL/GenBank/DDBJ databases">
        <authorList>
            <consortium name="Genoscope - CEA"/>
            <person name="William W."/>
        </authorList>
    </citation>
    <scope>NUCLEOTIDE SEQUENCE [LARGE SCALE GENOMIC DNA]</scope>
</reference>
<name>A0ABN8NMV2_9CNID</name>
<keyword evidence="3" id="KW-1185">Reference proteome</keyword>
<evidence type="ECO:0000259" key="1">
    <source>
        <dbReference type="PROSITE" id="PS50835"/>
    </source>
</evidence>
<evidence type="ECO:0000313" key="3">
    <source>
        <dbReference type="Proteomes" id="UP001159405"/>
    </source>
</evidence>
<dbReference type="PROSITE" id="PS50835">
    <property type="entry name" value="IG_LIKE"/>
    <property type="match status" value="1"/>
</dbReference>